<protein>
    <recommendedName>
        <fullName evidence="1">BTB domain-containing protein</fullName>
    </recommendedName>
</protein>
<evidence type="ECO:0000313" key="3">
    <source>
        <dbReference type="Proteomes" id="UP001296104"/>
    </source>
</evidence>
<dbReference type="PANTHER" id="PTHR47843">
    <property type="entry name" value="BTB DOMAIN-CONTAINING PROTEIN-RELATED"/>
    <property type="match status" value="1"/>
</dbReference>
<sequence length="236" mass="26232">MHQESLVAVAERFAELERLERLKDFTITHGDRTWKVHRTALVVHSAVLTKACAGNFEEAKKATIDLSADPETAVAALVEYLYAFDYTTNVQDGGPISFHVSMFILADKYDIQPLKSLATDKFEHAMRPHRSWGNGVKKRLKTGDTIPVERRKDVVEDQNPQPEDVAYAIKLAYEARAVTKERCIDLVEWVAGSEDVLIGDSGSDAIEGAIESIPGFAVDIARALRFKSNDAYLPVV</sequence>
<organism evidence="2 3">
    <name type="scientific">Lecanosticta acicola</name>
    <dbReference type="NCBI Taxonomy" id="111012"/>
    <lineage>
        <taxon>Eukaryota</taxon>
        <taxon>Fungi</taxon>
        <taxon>Dikarya</taxon>
        <taxon>Ascomycota</taxon>
        <taxon>Pezizomycotina</taxon>
        <taxon>Dothideomycetes</taxon>
        <taxon>Dothideomycetidae</taxon>
        <taxon>Mycosphaerellales</taxon>
        <taxon>Mycosphaerellaceae</taxon>
        <taxon>Lecanosticta</taxon>
    </lineage>
</organism>
<evidence type="ECO:0000313" key="2">
    <source>
        <dbReference type="EMBL" id="CAK4033215.1"/>
    </source>
</evidence>
<reference evidence="2" key="1">
    <citation type="submission" date="2023-11" db="EMBL/GenBank/DDBJ databases">
        <authorList>
            <person name="Alioto T."/>
            <person name="Alioto T."/>
            <person name="Gomez Garrido J."/>
        </authorList>
    </citation>
    <scope>NUCLEOTIDE SEQUENCE</scope>
</reference>
<dbReference type="Proteomes" id="UP001296104">
    <property type="component" value="Unassembled WGS sequence"/>
</dbReference>
<gene>
    <name evidence="2" type="ORF">LECACI_7A008373</name>
</gene>
<dbReference type="PANTHER" id="PTHR47843:SF5">
    <property type="entry name" value="BTB_POZ DOMAIN PROTEIN"/>
    <property type="match status" value="1"/>
</dbReference>
<name>A0AAI8Z692_9PEZI</name>
<proteinExistence type="predicted"/>
<comment type="caution">
    <text evidence="2">The sequence shown here is derived from an EMBL/GenBank/DDBJ whole genome shotgun (WGS) entry which is preliminary data.</text>
</comment>
<dbReference type="EMBL" id="CAVMBE010000081">
    <property type="protein sequence ID" value="CAK4033215.1"/>
    <property type="molecule type" value="Genomic_DNA"/>
</dbReference>
<dbReference type="Gene3D" id="3.30.710.10">
    <property type="entry name" value="Potassium Channel Kv1.1, Chain A"/>
    <property type="match status" value="1"/>
</dbReference>
<dbReference type="CDD" id="cd18186">
    <property type="entry name" value="BTB_POZ_ZBTB_KLHL-like"/>
    <property type="match status" value="1"/>
</dbReference>
<keyword evidence="3" id="KW-1185">Reference proteome</keyword>
<dbReference type="InterPro" id="IPR000210">
    <property type="entry name" value="BTB/POZ_dom"/>
</dbReference>
<dbReference type="Pfam" id="PF00651">
    <property type="entry name" value="BTB"/>
    <property type="match status" value="1"/>
</dbReference>
<accession>A0AAI8Z692</accession>
<evidence type="ECO:0000259" key="1">
    <source>
        <dbReference type="Pfam" id="PF00651"/>
    </source>
</evidence>
<dbReference type="InterPro" id="IPR011333">
    <property type="entry name" value="SKP1/BTB/POZ_sf"/>
</dbReference>
<dbReference type="AlphaFoldDB" id="A0AAI8Z692"/>
<feature type="domain" description="BTB" evidence="1">
    <location>
        <begin position="15"/>
        <end position="122"/>
    </location>
</feature>
<dbReference type="SUPFAM" id="SSF54695">
    <property type="entry name" value="POZ domain"/>
    <property type="match status" value="1"/>
</dbReference>